<dbReference type="InterPro" id="IPR036097">
    <property type="entry name" value="HisK_dim/P_sf"/>
</dbReference>
<dbReference type="InterPro" id="IPR018062">
    <property type="entry name" value="HTH_AraC-typ_CS"/>
</dbReference>
<dbReference type="SUPFAM" id="SSF47384">
    <property type="entry name" value="Homodimeric domain of signal transducing histidine kinase"/>
    <property type="match status" value="1"/>
</dbReference>
<feature type="domain" description="HTH araC/xylS-type" evidence="9">
    <location>
        <begin position="1210"/>
        <end position="1310"/>
    </location>
</feature>
<dbReference type="PROSITE" id="PS50109">
    <property type="entry name" value="HIS_KIN"/>
    <property type="match status" value="1"/>
</dbReference>
<protein>
    <recommendedName>
        <fullName evidence="2">histidine kinase</fullName>
        <ecNumber evidence="2">2.7.13.3</ecNumber>
    </recommendedName>
</protein>
<keyword evidence="8" id="KW-1133">Transmembrane helix</keyword>
<dbReference type="SMART" id="SM00448">
    <property type="entry name" value="REC"/>
    <property type="match status" value="1"/>
</dbReference>
<dbReference type="RefSeq" id="WP_083871187.1">
    <property type="nucleotide sequence ID" value="NZ_CP102252.1"/>
</dbReference>
<evidence type="ECO:0000259" key="11">
    <source>
        <dbReference type="PROSITE" id="PS50110"/>
    </source>
</evidence>
<evidence type="ECO:0000256" key="5">
    <source>
        <dbReference type="ARBA" id="ARBA00023125"/>
    </source>
</evidence>
<dbReference type="InterPro" id="IPR013783">
    <property type="entry name" value="Ig-like_fold"/>
</dbReference>
<dbReference type="Gene3D" id="3.30.565.10">
    <property type="entry name" value="Histidine kinase-like ATPase, C-terminal domain"/>
    <property type="match status" value="1"/>
</dbReference>
<evidence type="ECO:0000256" key="8">
    <source>
        <dbReference type="SAM" id="Phobius"/>
    </source>
</evidence>
<keyword evidence="13" id="KW-1185">Reference proteome</keyword>
<dbReference type="SUPFAM" id="SSF46689">
    <property type="entry name" value="Homeodomain-like"/>
    <property type="match status" value="1"/>
</dbReference>
<evidence type="ECO:0000256" key="7">
    <source>
        <dbReference type="PROSITE-ProRule" id="PRU00169"/>
    </source>
</evidence>
<dbReference type="Gene3D" id="3.40.50.2300">
    <property type="match status" value="1"/>
</dbReference>
<keyword evidence="8" id="KW-0812">Transmembrane</keyword>
<feature type="modified residue" description="4-aspartylphosphate" evidence="7">
    <location>
        <position position="1110"/>
    </location>
</feature>
<sequence>MSSSMIRPFFVSLTLFGLLLSVRVWGYEFTHLTKDNNGLSYDGISAIMQDSRGFIWIGTYKGLNRYDGNTFKVYGMLEMGLDSDFVYSIVEDSEGNLWIGTDKGVCMYSYRQDRFVPLRTVSSEGSVITNKVTFITVEPDGRVWMLVNDQGCFAYDIHRGELHEWPYRKIGFSGFRKMLRCVDGDVWISRYHSNLYHADSSFREVHPVVLGDQSDFFEDDEIEGLFYAPDGSLLVASMKRGLSEVDLVAKRVEVLLALPENSLLQHAFLENDRNVWLSTSKGVWRYDLLTGESLCLRNDEMDMFSLSNDYTTCTFVDKDGGLWVGTKDAGVNYSGPSQNNFEKQYLADGESLENVLVSGFAEDEAGRIWVATEEKGLLVYDPQAHRTSKYRLEGIPSRICSICYDDGYLWFGTRVGLFRLDIAANRLKVYGVLKRVQGVNDPNVYMIYKTSDGEIFVGTTLGLFRYERSSDSFLEIPAFDGIFTTSAVEDPLHPGVVWFSSYANGVYCWDSISDKLVNYDASSGCGLTNDKICSIFIDHKARIWAVGFSIGVAMFDRESGRFTVYDRRNVQALTSDVFFKALEDKAGNLWLASDEGLVEFNPEIGGGYVYTRIDGLLDSKFTNSAFRSASGDMYFGSDNGFIRFNPEALPRTSNIPSVVLSSMQIGDHEARFAENLDLMSKISLDRENNSFGFNFSLLGLSAPFSNKVQCLLEGYESSWRDIAATKSVFYYNVPPGQYRLRVRAQSDEKWMEVRPPLVIAVHPGFWASVPGAMLVVLIVLVVFLLCVLVIQHRLRLRKEREQEAYQKAKDEEMFHEKMNFFSHVIHEIKTPLTLIKTPLSNVMSRCADEENQHDLNVMYRSAEYLSKLVNELLDYVRIERMGYALKCEPVDFLERLHSLLFSFADVARDRNLTIEVQADLEQAVVYADSAALDKILNNLLLNAIKYAETSLTICVRTDEGRVVADFINDGPGIPKEYRDEIFKPFVQYQNDSTPVSGGVGIGLPLAKNLARMHSGDLILSGRTDVTDFVLTLPMVDSEEKTPEMGGEELFEEEKKTGPELPCILIVDDNREFREYLASKLAENYAILMAPTGVEALKILKESDVDMLLTDISMPGMSGLELCAKVREDIEISHIPVLIISARGSVQSKIQAMQAGADLYIEKPFDLQYLVSSIENILDRRVLLRNALEQGVSGMAVDMFGLPRKDEEFLEKFSSIIRENLGNAELSNEFLAEQMNMSQSTLVRKIRKLLNTSPNNYVRSMRIAAAAEMLKNSHGNNISEICYSVGFSNLSYFTKCFKEKYGKTPTEIVRDQASEQ</sequence>
<dbReference type="CDD" id="cd00082">
    <property type="entry name" value="HisKA"/>
    <property type="match status" value="1"/>
</dbReference>
<dbReference type="EC" id="2.7.13.3" evidence="2"/>
<dbReference type="Gene3D" id="1.10.287.130">
    <property type="match status" value="1"/>
</dbReference>
<dbReference type="InterPro" id="IPR005467">
    <property type="entry name" value="His_kinase_dom"/>
</dbReference>
<dbReference type="PROSITE" id="PS50110">
    <property type="entry name" value="RESPONSE_REGULATORY"/>
    <property type="match status" value="1"/>
</dbReference>
<dbReference type="InterPro" id="IPR018060">
    <property type="entry name" value="HTH_AraC"/>
</dbReference>
<evidence type="ECO:0000259" key="9">
    <source>
        <dbReference type="PROSITE" id="PS01124"/>
    </source>
</evidence>
<reference evidence="12" key="1">
    <citation type="journal article" date="2022" name="Cell">
        <title>Design, construction, and in vivo augmentation of a complex gut microbiome.</title>
        <authorList>
            <person name="Cheng A.G."/>
            <person name="Ho P.Y."/>
            <person name="Aranda-Diaz A."/>
            <person name="Jain S."/>
            <person name="Yu F.B."/>
            <person name="Meng X."/>
            <person name="Wang M."/>
            <person name="Iakiviak M."/>
            <person name="Nagashima K."/>
            <person name="Zhao A."/>
            <person name="Murugkar P."/>
            <person name="Patil A."/>
            <person name="Atabakhsh K."/>
            <person name="Weakley A."/>
            <person name="Yan J."/>
            <person name="Brumbaugh A.R."/>
            <person name="Higginbottom S."/>
            <person name="Dimas A."/>
            <person name="Shiver A.L."/>
            <person name="Deutschbauer A."/>
            <person name="Neff N."/>
            <person name="Sonnenburg J.L."/>
            <person name="Huang K.C."/>
            <person name="Fischbach M.A."/>
        </authorList>
    </citation>
    <scope>NUCLEOTIDE SEQUENCE</scope>
    <source>
        <strain evidence="12">JC50</strain>
    </source>
</reference>
<evidence type="ECO:0000256" key="3">
    <source>
        <dbReference type="ARBA" id="ARBA00022553"/>
    </source>
</evidence>
<dbReference type="Pfam" id="PF00072">
    <property type="entry name" value="Response_reg"/>
    <property type="match status" value="1"/>
</dbReference>
<feature type="transmembrane region" description="Helical" evidence="8">
    <location>
        <begin position="765"/>
        <end position="790"/>
    </location>
</feature>
<dbReference type="PROSITE" id="PS01124">
    <property type="entry name" value="HTH_ARAC_FAMILY_2"/>
    <property type="match status" value="1"/>
</dbReference>
<dbReference type="PROSITE" id="PS00041">
    <property type="entry name" value="HTH_ARAC_FAMILY_1"/>
    <property type="match status" value="1"/>
</dbReference>
<evidence type="ECO:0000256" key="1">
    <source>
        <dbReference type="ARBA" id="ARBA00000085"/>
    </source>
</evidence>
<keyword evidence="3 7" id="KW-0597">Phosphoprotein</keyword>
<dbReference type="Pfam" id="PF00512">
    <property type="entry name" value="HisKA"/>
    <property type="match status" value="1"/>
</dbReference>
<dbReference type="SMART" id="SM00388">
    <property type="entry name" value="HisKA"/>
    <property type="match status" value="1"/>
</dbReference>
<dbReference type="CDD" id="cd17574">
    <property type="entry name" value="REC_OmpR"/>
    <property type="match status" value="1"/>
</dbReference>
<dbReference type="SUPFAM" id="SSF63829">
    <property type="entry name" value="Calcium-dependent phosphotriesterase"/>
    <property type="match status" value="3"/>
</dbReference>
<dbReference type="SUPFAM" id="SSF52172">
    <property type="entry name" value="CheY-like"/>
    <property type="match status" value="1"/>
</dbReference>
<evidence type="ECO:0000256" key="2">
    <source>
        <dbReference type="ARBA" id="ARBA00012438"/>
    </source>
</evidence>
<dbReference type="PANTHER" id="PTHR43547">
    <property type="entry name" value="TWO-COMPONENT HISTIDINE KINASE"/>
    <property type="match status" value="1"/>
</dbReference>
<organism evidence="12 13">
    <name type="scientific">Alistipes senegalensis JC50</name>
    <dbReference type="NCBI Taxonomy" id="1033732"/>
    <lineage>
        <taxon>Bacteria</taxon>
        <taxon>Pseudomonadati</taxon>
        <taxon>Bacteroidota</taxon>
        <taxon>Bacteroidia</taxon>
        <taxon>Bacteroidales</taxon>
        <taxon>Rikenellaceae</taxon>
        <taxon>Alistipes</taxon>
    </lineage>
</organism>
<dbReference type="InterPro" id="IPR009057">
    <property type="entry name" value="Homeodomain-like_sf"/>
</dbReference>
<dbReference type="InterPro" id="IPR011110">
    <property type="entry name" value="Reg_prop"/>
</dbReference>
<dbReference type="Pfam" id="PF02518">
    <property type="entry name" value="HATPase_c"/>
    <property type="match status" value="1"/>
</dbReference>
<evidence type="ECO:0000256" key="4">
    <source>
        <dbReference type="ARBA" id="ARBA00023015"/>
    </source>
</evidence>
<gene>
    <name evidence="12" type="ORF">NQ519_04630</name>
</gene>
<dbReference type="PANTHER" id="PTHR43547:SF2">
    <property type="entry name" value="HYBRID SIGNAL TRANSDUCTION HISTIDINE KINASE C"/>
    <property type="match status" value="1"/>
</dbReference>
<dbReference type="Gene3D" id="1.10.10.60">
    <property type="entry name" value="Homeodomain-like"/>
    <property type="match status" value="1"/>
</dbReference>
<dbReference type="Gene3D" id="2.60.40.10">
    <property type="entry name" value="Immunoglobulins"/>
    <property type="match status" value="1"/>
</dbReference>
<dbReference type="PRINTS" id="PR00344">
    <property type="entry name" value="BCTRLSENSOR"/>
</dbReference>
<dbReference type="InterPro" id="IPR015943">
    <property type="entry name" value="WD40/YVTN_repeat-like_dom_sf"/>
</dbReference>
<dbReference type="Pfam" id="PF12833">
    <property type="entry name" value="HTH_18"/>
    <property type="match status" value="1"/>
</dbReference>
<evidence type="ECO:0000313" key="13">
    <source>
        <dbReference type="Proteomes" id="UP001058267"/>
    </source>
</evidence>
<feature type="domain" description="Response regulatory" evidence="11">
    <location>
        <begin position="1062"/>
        <end position="1177"/>
    </location>
</feature>
<dbReference type="Pfam" id="PF07494">
    <property type="entry name" value="Reg_prop"/>
    <property type="match status" value="3"/>
</dbReference>
<keyword evidence="5" id="KW-0238">DNA-binding</keyword>
<keyword evidence="8" id="KW-0472">Membrane</keyword>
<keyword evidence="6" id="KW-0804">Transcription</keyword>
<dbReference type="InterPro" id="IPR011006">
    <property type="entry name" value="CheY-like_superfamily"/>
</dbReference>
<evidence type="ECO:0000313" key="12">
    <source>
        <dbReference type="EMBL" id="UWN66125.1"/>
    </source>
</evidence>
<dbReference type="SUPFAM" id="SSF55874">
    <property type="entry name" value="ATPase domain of HSP90 chaperone/DNA topoisomerase II/histidine kinase"/>
    <property type="match status" value="1"/>
</dbReference>
<feature type="domain" description="Histidine kinase" evidence="10">
    <location>
        <begin position="823"/>
        <end position="1036"/>
    </location>
</feature>
<dbReference type="InterPro" id="IPR001789">
    <property type="entry name" value="Sig_transdc_resp-reg_receiver"/>
</dbReference>
<dbReference type="InterPro" id="IPR036890">
    <property type="entry name" value="HATPase_C_sf"/>
</dbReference>
<dbReference type="EMBL" id="CP102252">
    <property type="protein sequence ID" value="UWN66125.1"/>
    <property type="molecule type" value="Genomic_DNA"/>
</dbReference>
<keyword evidence="4" id="KW-0805">Transcription regulation</keyword>
<evidence type="ECO:0000259" key="10">
    <source>
        <dbReference type="PROSITE" id="PS50109"/>
    </source>
</evidence>
<dbReference type="SMART" id="SM00387">
    <property type="entry name" value="HATPase_c"/>
    <property type="match status" value="1"/>
</dbReference>
<proteinExistence type="predicted"/>
<dbReference type="InterPro" id="IPR004358">
    <property type="entry name" value="Sig_transdc_His_kin-like_C"/>
</dbReference>
<dbReference type="Proteomes" id="UP001058267">
    <property type="component" value="Chromosome"/>
</dbReference>
<dbReference type="Gene3D" id="2.130.10.10">
    <property type="entry name" value="YVTN repeat-like/Quinoprotein amine dehydrogenase"/>
    <property type="match status" value="2"/>
</dbReference>
<name>A0ABY5V953_9BACT</name>
<dbReference type="SMART" id="SM00342">
    <property type="entry name" value="HTH_ARAC"/>
    <property type="match status" value="1"/>
</dbReference>
<accession>A0ABY5V953</accession>
<comment type="catalytic activity">
    <reaction evidence="1">
        <text>ATP + protein L-histidine = ADP + protein N-phospho-L-histidine.</text>
        <dbReference type="EC" id="2.7.13.3"/>
    </reaction>
</comment>
<dbReference type="InterPro" id="IPR003661">
    <property type="entry name" value="HisK_dim/P_dom"/>
</dbReference>
<evidence type="ECO:0000256" key="6">
    <source>
        <dbReference type="ARBA" id="ARBA00023163"/>
    </source>
</evidence>
<dbReference type="InterPro" id="IPR003594">
    <property type="entry name" value="HATPase_dom"/>
</dbReference>